<feature type="region of interest" description="Disordered" evidence="1">
    <location>
        <begin position="311"/>
        <end position="381"/>
    </location>
</feature>
<gene>
    <name evidence="2" type="ORF">ACA1_193290</name>
</gene>
<feature type="compositionally biased region" description="Basic and acidic residues" evidence="1">
    <location>
        <begin position="351"/>
        <end position="372"/>
    </location>
</feature>
<dbReference type="AlphaFoldDB" id="L8GQX1"/>
<accession>L8GQX1</accession>
<name>L8GQX1_ACACF</name>
<keyword evidence="3" id="KW-1185">Reference proteome</keyword>
<feature type="compositionally biased region" description="Low complexity" evidence="1">
    <location>
        <begin position="320"/>
        <end position="335"/>
    </location>
</feature>
<evidence type="ECO:0000313" key="3">
    <source>
        <dbReference type="Proteomes" id="UP000011083"/>
    </source>
</evidence>
<organism evidence="2 3">
    <name type="scientific">Acanthamoeba castellanii (strain ATCC 30010 / Neff)</name>
    <dbReference type="NCBI Taxonomy" id="1257118"/>
    <lineage>
        <taxon>Eukaryota</taxon>
        <taxon>Amoebozoa</taxon>
        <taxon>Discosea</taxon>
        <taxon>Longamoebia</taxon>
        <taxon>Centramoebida</taxon>
        <taxon>Acanthamoebidae</taxon>
        <taxon>Acanthamoeba</taxon>
    </lineage>
</organism>
<evidence type="ECO:0000256" key="1">
    <source>
        <dbReference type="SAM" id="MobiDB-lite"/>
    </source>
</evidence>
<proteinExistence type="predicted"/>
<feature type="compositionally biased region" description="Polar residues" evidence="1">
    <location>
        <begin position="338"/>
        <end position="347"/>
    </location>
</feature>
<feature type="region of interest" description="Disordered" evidence="1">
    <location>
        <begin position="402"/>
        <end position="438"/>
    </location>
</feature>
<dbReference type="KEGG" id="acan:ACA1_193290"/>
<dbReference type="RefSeq" id="XP_004336539.1">
    <property type="nucleotide sequence ID" value="XM_004336491.1"/>
</dbReference>
<reference evidence="2 3" key="1">
    <citation type="journal article" date="2013" name="Genome Biol.">
        <title>Genome of Acanthamoeba castellanii highlights extensive lateral gene transfer and early evolution of tyrosine kinase signaling.</title>
        <authorList>
            <person name="Clarke M."/>
            <person name="Lohan A.J."/>
            <person name="Liu B."/>
            <person name="Lagkouvardos I."/>
            <person name="Roy S."/>
            <person name="Zafar N."/>
            <person name="Bertelli C."/>
            <person name="Schilde C."/>
            <person name="Kianianmomeni A."/>
            <person name="Burglin T.R."/>
            <person name="Frech C."/>
            <person name="Turcotte B."/>
            <person name="Kopec K.O."/>
            <person name="Synnott J.M."/>
            <person name="Choo C."/>
            <person name="Paponov I."/>
            <person name="Finkler A."/>
            <person name="Soon Heng Tan C."/>
            <person name="Hutchins A.P."/>
            <person name="Weinmeier T."/>
            <person name="Rattei T."/>
            <person name="Chu J.S."/>
            <person name="Gimenez G."/>
            <person name="Irimia M."/>
            <person name="Rigden D.J."/>
            <person name="Fitzpatrick D.A."/>
            <person name="Lorenzo-Morales J."/>
            <person name="Bateman A."/>
            <person name="Chiu C.H."/>
            <person name="Tang P."/>
            <person name="Hegemann P."/>
            <person name="Fromm H."/>
            <person name="Raoult D."/>
            <person name="Greub G."/>
            <person name="Miranda-Saavedra D."/>
            <person name="Chen N."/>
            <person name="Nash P."/>
            <person name="Ginger M.L."/>
            <person name="Horn M."/>
            <person name="Schaap P."/>
            <person name="Caler L."/>
            <person name="Loftus B."/>
        </authorList>
    </citation>
    <scope>NUCLEOTIDE SEQUENCE [LARGE SCALE GENOMIC DNA]</scope>
    <source>
        <strain evidence="2 3">Neff</strain>
    </source>
</reference>
<dbReference type="GeneID" id="14915100"/>
<evidence type="ECO:0000313" key="2">
    <source>
        <dbReference type="EMBL" id="ELR14526.1"/>
    </source>
</evidence>
<dbReference type="EMBL" id="KB008052">
    <property type="protein sequence ID" value="ELR14526.1"/>
    <property type="molecule type" value="Genomic_DNA"/>
</dbReference>
<dbReference type="VEuPathDB" id="AmoebaDB:ACA1_193290"/>
<sequence length="513" mass="55882">MLRALATGAAMNGIEDEGTGLAAATVLSGSQHQASANDVETISAALMTKMVVKFQALKWVGSVEVKGVFSSPVLSSSFFVQGQFGGIIGSSSVEETTVLQPDEKERAKWWSKKLKEKLKYMKQKIENIAYGLKDFRLTGRLGVIFNLLAPTILTAGITLGFEIKIEVLTESIIGSITTEEWSQRMREKVQRKLQKQKARQGSCGLLEKVAPCVAKRIEDRKERRLQRIGSENELLTDDELQKERDDIAIEKMMLSLQATKMKIDSLGWIGFVRVQIDLGLLSVYLQVNFFRVATQLAFDVESTLAAKKELEEKRAEDPQISAGKSSAASKPAIIGTYRSGSGSSTDLAPQEAKKNEHEAADDSEEERKRRGGGESGPVVAKEDNEWVKAWSRIVALVDLPDKSEEDSTTAEQSKAVQKADGSGGSGIGAAGKREREGLRERGFKKGLELGINSINKVSKANFKGIHAGAKVGASFSFTVLGFGIQTSLEAEVISVIARAKKKKKQKQKIALTA</sequence>
<protein>
    <submittedName>
        <fullName evidence="2">Uncharacterized protein</fullName>
    </submittedName>
</protein>
<dbReference type="Proteomes" id="UP000011083">
    <property type="component" value="Unassembled WGS sequence"/>
</dbReference>